<organism evidence="1 2">
    <name type="scientific">Inhella gelatinilytica</name>
    <dbReference type="NCBI Taxonomy" id="2795030"/>
    <lineage>
        <taxon>Bacteria</taxon>
        <taxon>Pseudomonadati</taxon>
        <taxon>Pseudomonadota</taxon>
        <taxon>Betaproteobacteria</taxon>
        <taxon>Burkholderiales</taxon>
        <taxon>Sphaerotilaceae</taxon>
        <taxon>Inhella</taxon>
    </lineage>
</organism>
<dbReference type="Proteomes" id="UP000620139">
    <property type="component" value="Unassembled WGS sequence"/>
</dbReference>
<name>A0A931IYF3_9BURK</name>
<evidence type="ECO:0000313" key="1">
    <source>
        <dbReference type="EMBL" id="MBH9554187.1"/>
    </source>
</evidence>
<dbReference type="EMBL" id="JAEDAL010000010">
    <property type="protein sequence ID" value="MBH9554187.1"/>
    <property type="molecule type" value="Genomic_DNA"/>
</dbReference>
<dbReference type="AlphaFoldDB" id="A0A931IYF3"/>
<dbReference type="Pfam" id="PF13826">
    <property type="entry name" value="Monooxy_af470-like"/>
    <property type="match status" value="1"/>
</dbReference>
<comment type="caution">
    <text evidence="1">The sequence shown here is derived from an EMBL/GenBank/DDBJ whole genome shotgun (WGS) entry which is preliminary data.</text>
</comment>
<keyword evidence="2" id="KW-1185">Reference proteome</keyword>
<accession>A0A931IYF3</accession>
<proteinExistence type="predicted"/>
<dbReference type="InterPro" id="IPR025444">
    <property type="entry name" value="Monooxy_af470"/>
</dbReference>
<sequence>MYSWLANFVDCGISIQSAHCCPCSSPDRARIVAATPDLISTPPDRHSKAIRFGRLTAQPEGEFVVFLIGMRANQLWRVDRWLPVATAMPRMLKELALQRDYGFLHGEMWFGRTTLMLQYWKSVDALMAYARNRQAAHLPAWADFNRRVGRDGAVGIWHETYVIQPGRTESIYVNMPPFGAGCIAPLRPAVGPLAGARERMAAAPLDPA</sequence>
<reference evidence="1" key="1">
    <citation type="submission" date="2020-12" db="EMBL/GenBank/DDBJ databases">
        <title>The genome sequence of Inhella sp. 4Y17.</title>
        <authorList>
            <person name="Liu Y."/>
        </authorList>
    </citation>
    <scope>NUCLEOTIDE SEQUENCE</scope>
    <source>
        <strain evidence="1">4Y10</strain>
    </source>
</reference>
<gene>
    <name evidence="1" type="ORF">I7X43_15185</name>
</gene>
<evidence type="ECO:0000313" key="2">
    <source>
        <dbReference type="Proteomes" id="UP000620139"/>
    </source>
</evidence>
<protein>
    <submittedName>
        <fullName evidence="1">DUF4188 domain-containing protein</fullName>
    </submittedName>
</protein>